<proteinExistence type="predicted"/>
<dbReference type="InterPro" id="IPR008996">
    <property type="entry name" value="IL1/FGF"/>
</dbReference>
<gene>
    <name evidence="2" type="ORF">PLXY2_LOCUS10138</name>
</gene>
<organism evidence="2 3">
    <name type="scientific">Plutella xylostella</name>
    <name type="common">Diamondback moth</name>
    <name type="synonym">Plutella maculipennis</name>
    <dbReference type="NCBI Taxonomy" id="51655"/>
    <lineage>
        <taxon>Eukaryota</taxon>
        <taxon>Metazoa</taxon>
        <taxon>Ecdysozoa</taxon>
        <taxon>Arthropoda</taxon>
        <taxon>Hexapoda</taxon>
        <taxon>Insecta</taxon>
        <taxon>Pterygota</taxon>
        <taxon>Neoptera</taxon>
        <taxon>Endopterygota</taxon>
        <taxon>Lepidoptera</taxon>
        <taxon>Glossata</taxon>
        <taxon>Ditrysia</taxon>
        <taxon>Yponomeutoidea</taxon>
        <taxon>Plutellidae</taxon>
        <taxon>Plutella</taxon>
    </lineage>
</organism>
<comment type="caution">
    <text evidence="2">The sequence shown here is derived from an EMBL/GenBank/DDBJ whole genome shotgun (WGS) entry which is preliminary data.</text>
</comment>
<keyword evidence="3" id="KW-1185">Reference proteome</keyword>
<dbReference type="EMBL" id="CAJHNJ030000043">
    <property type="protein sequence ID" value="CAG9131015.1"/>
    <property type="molecule type" value="Genomic_DNA"/>
</dbReference>
<protein>
    <submittedName>
        <fullName evidence="2">(diamondback moth) hypothetical protein</fullName>
    </submittedName>
</protein>
<reference evidence="2" key="1">
    <citation type="submission" date="2020-11" db="EMBL/GenBank/DDBJ databases">
        <authorList>
            <person name="Whiteford S."/>
        </authorList>
    </citation>
    <scope>NUCLEOTIDE SEQUENCE</scope>
</reference>
<evidence type="ECO:0000256" key="1">
    <source>
        <dbReference type="SAM" id="MobiDB-lite"/>
    </source>
</evidence>
<dbReference type="AlphaFoldDB" id="A0A8S4FVE2"/>
<feature type="region of interest" description="Disordered" evidence="1">
    <location>
        <begin position="162"/>
        <end position="181"/>
    </location>
</feature>
<sequence length="492" mass="55782">MERYSTALRTIALSVKIPTSTLLGITSFLEHCCSSGTPLKLANEGKQEVGDPVPRQCSLWTTNKGKPEMRNRGSPRYRVAILQRATYKVGLLTIQGVSTCLYLCMDACGFQYAHNDRARSNVNEFVPVSVPRSPRSCSPRPARVPLTSFHAQVQIQLRTEFLPGSDGRGEHERGERGTDTGTNSFTLLRARSFYRQFLVTKHLPARQICRSGVVGRQRSHYAGPADLPKTGHRTECSHYIGSRKKFRQSSVEFGPARTMDDEIVVLRWYLRQRSHYAGPADLPRRQRSHYAGPADLPKTGHRTECSHYIGSRKKFRQSSVEFGPARTMDDEIVVLWWVGRGEHERGERGTDTGTNSFTLLRARSFYRQFVVTKHLPARQICRSGVVGRQRSHYAGPADLPKTGHRTECSHYIGSRKKFRQSSVEFGPARTMDDEIVVLRWYLNRRQNKRGERGTDTGTNSFTLLRARSFYRQFVVTKRSVEMPGSAKMPDPG</sequence>
<evidence type="ECO:0000313" key="3">
    <source>
        <dbReference type="Proteomes" id="UP000653454"/>
    </source>
</evidence>
<accession>A0A8S4FVE2</accession>
<evidence type="ECO:0000313" key="2">
    <source>
        <dbReference type="EMBL" id="CAG9131015.1"/>
    </source>
</evidence>
<dbReference type="Proteomes" id="UP000653454">
    <property type="component" value="Unassembled WGS sequence"/>
</dbReference>
<feature type="compositionally biased region" description="Basic and acidic residues" evidence="1">
    <location>
        <begin position="167"/>
        <end position="178"/>
    </location>
</feature>
<name>A0A8S4FVE2_PLUXY</name>
<dbReference type="SUPFAM" id="SSF50353">
    <property type="entry name" value="Cytokine"/>
    <property type="match status" value="1"/>
</dbReference>
<dbReference type="Gene3D" id="2.80.10.50">
    <property type="match status" value="1"/>
</dbReference>